<evidence type="ECO:0000256" key="8">
    <source>
        <dbReference type="ARBA" id="ARBA00022519"/>
    </source>
</evidence>
<proteinExistence type="inferred from homology"/>
<evidence type="ECO:0000313" key="17">
    <source>
        <dbReference type="Proteomes" id="UP000252479"/>
    </source>
</evidence>
<dbReference type="GO" id="GO:0005737">
    <property type="term" value="C:cytoplasm"/>
    <property type="evidence" value="ECO:0007669"/>
    <property type="project" value="UniProtKB-SubCell"/>
</dbReference>
<gene>
    <name evidence="16" type="ORF">CIK83_09915</name>
</gene>
<dbReference type="Proteomes" id="UP000252479">
    <property type="component" value="Unassembled WGS sequence"/>
</dbReference>
<dbReference type="GO" id="GO:0016887">
    <property type="term" value="F:ATP hydrolysis activity"/>
    <property type="evidence" value="ECO:0007669"/>
    <property type="project" value="InterPro"/>
</dbReference>
<dbReference type="SMART" id="SM00382">
    <property type="entry name" value="AAA"/>
    <property type="match status" value="1"/>
</dbReference>
<dbReference type="InterPro" id="IPR017871">
    <property type="entry name" value="ABC_transporter-like_CS"/>
</dbReference>
<dbReference type="PANTHER" id="PTHR45772">
    <property type="entry name" value="CONSERVED COMPONENT OF ABC TRANSPORTER FOR NATURAL AMINO ACIDS-RELATED"/>
    <property type="match status" value="1"/>
</dbReference>
<reference evidence="16 17" key="1">
    <citation type="journal article" date="2017" name="Elife">
        <title>Extensive horizontal gene transfer in cheese-associated bacteria.</title>
        <authorList>
            <person name="Bonham K.S."/>
            <person name="Wolfe B.E."/>
            <person name="Dutton R.J."/>
        </authorList>
    </citation>
    <scope>NUCLEOTIDE SEQUENCE [LARGE SCALE GENOMIC DNA]</scope>
    <source>
        <strain evidence="16 17">JB196</strain>
    </source>
</reference>
<dbReference type="GO" id="GO:0055085">
    <property type="term" value="P:transmembrane transport"/>
    <property type="evidence" value="ECO:0007669"/>
    <property type="project" value="InterPro"/>
</dbReference>
<dbReference type="NCBIfam" id="TIGR04406">
    <property type="entry name" value="LPS_export_lptB"/>
    <property type="match status" value="1"/>
</dbReference>
<evidence type="ECO:0000256" key="6">
    <source>
        <dbReference type="ARBA" id="ARBA00022475"/>
    </source>
</evidence>
<comment type="caution">
    <text evidence="16">The sequence shown here is derived from an EMBL/GenBank/DDBJ whole genome shotgun (WGS) entry which is preliminary data.</text>
</comment>
<dbReference type="InterPro" id="IPR003593">
    <property type="entry name" value="AAA+_ATPase"/>
</dbReference>
<dbReference type="GO" id="GO:0005524">
    <property type="term" value="F:ATP binding"/>
    <property type="evidence" value="ECO:0007669"/>
    <property type="project" value="UniProtKB-KW"/>
</dbReference>
<name>A0A368LPQ1_9VIBR</name>
<comment type="function">
    <text evidence="13">Part of the ABC transporter complex LptBFG involved in the translocation of lipopolysaccharide (LPS) from the inner membrane to the outer membrane. Probably responsible for energy coupling to the transport system.</text>
</comment>
<dbReference type="AlphaFoldDB" id="A0A368LPQ1"/>
<evidence type="ECO:0000313" key="16">
    <source>
        <dbReference type="EMBL" id="RCS73880.1"/>
    </source>
</evidence>
<dbReference type="InterPro" id="IPR030921">
    <property type="entry name" value="LPS_export_LptB"/>
</dbReference>
<keyword evidence="6" id="KW-1003">Cell membrane</keyword>
<dbReference type="OrthoDB" id="9781337at2"/>
<protein>
    <recommendedName>
        <fullName evidence="4">Lipopolysaccharide export system ATP-binding protein LptB</fullName>
    </recommendedName>
</protein>
<dbReference type="GO" id="GO:0043190">
    <property type="term" value="C:ATP-binding cassette (ABC) transporter complex"/>
    <property type="evidence" value="ECO:0007669"/>
    <property type="project" value="InterPro"/>
</dbReference>
<dbReference type="EMBL" id="QPGL01000001">
    <property type="protein sequence ID" value="RCS73880.1"/>
    <property type="molecule type" value="Genomic_DNA"/>
</dbReference>
<dbReference type="InterPro" id="IPR003439">
    <property type="entry name" value="ABC_transporter-like_ATP-bd"/>
</dbReference>
<keyword evidence="11" id="KW-1278">Translocase</keyword>
<evidence type="ECO:0000256" key="10">
    <source>
        <dbReference type="ARBA" id="ARBA00022840"/>
    </source>
</evidence>
<evidence type="ECO:0000256" key="14">
    <source>
        <dbReference type="ARBA" id="ARBA00026081"/>
    </source>
</evidence>
<comment type="subcellular location">
    <subcellularLocation>
        <location evidence="2">Cell inner membrane</location>
        <topology evidence="2">Peripheral membrane protein</topology>
        <orientation evidence="2">Cytoplasmic side</orientation>
    </subcellularLocation>
    <subcellularLocation>
        <location evidence="1">Cytoplasm</location>
    </subcellularLocation>
</comment>
<dbReference type="Gene3D" id="3.40.50.300">
    <property type="entry name" value="P-loop containing nucleotide triphosphate hydrolases"/>
    <property type="match status" value="1"/>
</dbReference>
<sequence>MATLKAEKLAKTYGTRKVVSDVGLEVKSGQIVGLLGPNGAGKTTSFYMIVGLVSRDEGTISIDDEDISILPMHQRSRMGIGYLPQEASIFRKLSVEDNIMAVLQTRDELTKADKQDRLEELLDEFHIQHIRKSNGMALSGGERRRVEIARALAANPKFILLDEPFAGVDPISVIDIKKIIEHLRDRGLGVLITDHNVRETLDVCEHAYIVSQGHLIANGTPEEVLNNEQVKKVYLGEQFRL</sequence>
<evidence type="ECO:0000256" key="11">
    <source>
        <dbReference type="ARBA" id="ARBA00022967"/>
    </source>
</evidence>
<evidence type="ECO:0000256" key="13">
    <source>
        <dbReference type="ARBA" id="ARBA00024818"/>
    </source>
</evidence>
<dbReference type="PROSITE" id="PS50893">
    <property type="entry name" value="ABC_TRANSPORTER_2"/>
    <property type="match status" value="1"/>
</dbReference>
<dbReference type="GeneID" id="303189241"/>
<keyword evidence="12" id="KW-0472">Membrane</keyword>
<evidence type="ECO:0000256" key="4">
    <source>
        <dbReference type="ARBA" id="ARBA00017803"/>
    </source>
</evidence>
<dbReference type="InterPro" id="IPR032823">
    <property type="entry name" value="BCA_ABC_TP_C"/>
</dbReference>
<organism evidence="16 17">
    <name type="scientific">Vibrio casei</name>
    <dbReference type="NCBI Taxonomy" id="673372"/>
    <lineage>
        <taxon>Bacteria</taxon>
        <taxon>Pseudomonadati</taxon>
        <taxon>Pseudomonadota</taxon>
        <taxon>Gammaproteobacteria</taxon>
        <taxon>Vibrionales</taxon>
        <taxon>Vibrionaceae</taxon>
        <taxon>Vibrio</taxon>
    </lineage>
</organism>
<dbReference type="NCBIfam" id="NF008144">
    <property type="entry name" value="PRK10895.1"/>
    <property type="match status" value="1"/>
</dbReference>
<dbReference type="Pfam" id="PF12399">
    <property type="entry name" value="BCA_ABC_TP_C"/>
    <property type="match status" value="1"/>
</dbReference>
<feature type="domain" description="ABC transporter" evidence="15">
    <location>
        <begin position="4"/>
        <end position="237"/>
    </location>
</feature>
<evidence type="ECO:0000256" key="7">
    <source>
        <dbReference type="ARBA" id="ARBA00022490"/>
    </source>
</evidence>
<dbReference type="InterPro" id="IPR027417">
    <property type="entry name" value="P-loop_NTPase"/>
</dbReference>
<evidence type="ECO:0000256" key="3">
    <source>
        <dbReference type="ARBA" id="ARBA00010865"/>
    </source>
</evidence>
<dbReference type="FunFam" id="3.40.50.300:FF:000151">
    <property type="entry name" value="Lipopolysaccharide ABC transporter ATP-binding protein"/>
    <property type="match status" value="1"/>
</dbReference>
<evidence type="ECO:0000256" key="9">
    <source>
        <dbReference type="ARBA" id="ARBA00022741"/>
    </source>
</evidence>
<dbReference type="RefSeq" id="WP_086960714.1">
    <property type="nucleotide sequence ID" value="NZ_AP018680.1"/>
</dbReference>
<keyword evidence="8" id="KW-0997">Cell inner membrane</keyword>
<keyword evidence="10 16" id="KW-0067">ATP-binding</keyword>
<keyword evidence="7" id="KW-0963">Cytoplasm</keyword>
<evidence type="ECO:0000259" key="15">
    <source>
        <dbReference type="PROSITE" id="PS50893"/>
    </source>
</evidence>
<dbReference type="InterPro" id="IPR051120">
    <property type="entry name" value="ABC_AA/LPS_Transport"/>
</dbReference>
<dbReference type="PANTHER" id="PTHR45772:SF10">
    <property type="entry name" value="LIPOPOLYSACCHARIDE EXPORT SYSTEM ATP-BINDING PROTEIN LPTB"/>
    <property type="match status" value="1"/>
</dbReference>
<keyword evidence="9" id="KW-0547">Nucleotide-binding</keyword>
<comment type="similarity">
    <text evidence="3">Belongs to the ABC transporter superfamily. Outer membrane lipopolysaccharide export (TC 1.B.42) family.</text>
</comment>
<dbReference type="SUPFAM" id="SSF52540">
    <property type="entry name" value="P-loop containing nucleoside triphosphate hydrolases"/>
    <property type="match status" value="1"/>
</dbReference>
<dbReference type="CDD" id="cd03218">
    <property type="entry name" value="ABC_YhbG"/>
    <property type="match status" value="1"/>
</dbReference>
<evidence type="ECO:0000256" key="12">
    <source>
        <dbReference type="ARBA" id="ARBA00023136"/>
    </source>
</evidence>
<keyword evidence="5" id="KW-0813">Transport</keyword>
<keyword evidence="17" id="KW-1185">Reference proteome</keyword>
<evidence type="ECO:0000256" key="2">
    <source>
        <dbReference type="ARBA" id="ARBA00004515"/>
    </source>
</evidence>
<dbReference type="PROSITE" id="PS00211">
    <property type="entry name" value="ABC_TRANSPORTER_1"/>
    <property type="match status" value="1"/>
</dbReference>
<accession>A0A368LPQ1</accession>
<comment type="subunit">
    <text evidence="14">Component of the lipopolysaccharide transport and assembly complex. The LptBFG transporter is composed of two ATP-binding proteins (LptB) and two transmembrane proteins (LptF and LptG).</text>
</comment>
<dbReference type="Pfam" id="PF00005">
    <property type="entry name" value="ABC_tran"/>
    <property type="match status" value="1"/>
</dbReference>
<evidence type="ECO:0000256" key="1">
    <source>
        <dbReference type="ARBA" id="ARBA00004496"/>
    </source>
</evidence>
<evidence type="ECO:0000256" key="5">
    <source>
        <dbReference type="ARBA" id="ARBA00022448"/>
    </source>
</evidence>